<dbReference type="SFLD" id="SFLDS00019">
    <property type="entry name" value="Glutathione_Transferase_(cytos"/>
    <property type="match status" value="1"/>
</dbReference>
<dbReference type="OMA" id="YFQTRCL"/>
<proteinExistence type="predicted"/>
<reference evidence="3 4" key="1">
    <citation type="journal article" date="2018" name="Nat. Ecol. Evol.">
        <title>Genomic signatures of mitonuclear coevolution across populations of Tigriopus californicus.</title>
        <authorList>
            <person name="Barreto F.S."/>
            <person name="Watson E.T."/>
            <person name="Lima T.G."/>
            <person name="Willett C.S."/>
            <person name="Edmands S."/>
            <person name="Li W."/>
            <person name="Burton R.S."/>
        </authorList>
    </citation>
    <scope>NUCLEOTIDE SEQUENCE [LARGE SCALE GENOMIC DNA]</scope>
    <source>
        <strain evidence="3 4">San Diego</strain>
    </source>
</reference>
<dbReference type="InterPro" id="IPR012336">
    <property type="entry name" value="Thioredoxin-like_fold"/>
</dbReference>
<evidence type="ECO:0000259" key="2">
    <source>
        <dbReference type="Pfam" id="PF17172"/>
    </source>
</evidence>
<accession>A0A553NTD4</accession>
<keyword evidence="4" id="KW-1185">Reference proteome</keyword>
<dbReference type="OrthoDB" id="198787at2759"/>
<dbReference type="STRING" id="6832.A0A553NTD4"/>
<sequence length="268" mass="30505">MSTAIAPGAVTEALQLEMGAKEPWPEDAEFYQPYELEQILLPDNANCLSVQAYLRMCDLNFNLRQRSNAEHMSPSGKVPFIRAGKFVIAEMDPIISFVEQKGITLTEHLDSSQKADMRAYMSLVSNVLGNAEAFVSWNDDTTLSEVTKKRYGSVYPWPLNSILSWQKRGQVMRRLKALNWSSKSMSDVLNEVENCCQALSERLDNQKYFFNNRPTELDAMVFGHLFSILTTPLPDNSMASIVRNYKNLLELCQNIDKEYFDRAHATPL</sequence>
<evidence type="ECO:0000313" key="4">
    <source>
        <dbReference type="Proteomes" id="UP000318571"/>
    </source>
</evidence>
<dbReference type="GO" id="GO:0001401">
    <property type="term" value="C:SAM complex"/>
    <property type="evidence" value="ECO:0007669"/>
    <property type="project" value="InterPro"/>
</dbReference>
<dbReference type="Pfam" id="PF17172">
    <property type="entry name" value="GST_N_4"/>
    <property type="match status" value="1"/>
</dbReference>
<dbReference type="InterPro" id="IPR036282">
    <property type="entry name" value="Glutathione-S-Trfase_C_sf"/>
</dbReference>
<dbReference type="InterPro" id="IPR033468">
    <property type="entry name" value="Metaxin_GST"/>
</dbReference>
<dbReference type="CDD" id="cd03079">
    <property type="entry name" value="GST_N_Metaxin2"/>
    <property type="match status" value="1"/>
</dbReference>
<dbReference type="InterPro" id="IPR050931">
    <property type="entry name" value="Mito_Protein_Transport_Metaxin"/>
</dbReference>
<evidence type="ECO:0000259" key="1">
    <source>
        <dbReference type="Pfam" id="PF17171"/>
    </source>
</evidence>
<dbReference type="EMBL" id="VCGU01000010">
    <property type="protein sequence ID" value="TRY68683.1"/>
    <property type="molecule type" value="Genomic_DNA"/>
</dbReference>
<dbReference type="GO" id="GO:0007005">
    <property type="term" value="P:mitochondrion organization"/>
    <property type="evidence" value="ECO:0007669"/>
    <property type="project" value="TreeGrafter"/>
</dbReference>
<dbReference type="Gene3D" id="1.20.1050.10">
    <property type="match status" value="1"/>
</dbReference>
<comment type="caution">
    <text evidence="3">The sequence shown here is derived from an EMBL/GenBank/DDBJ whole genome shotgun (WGS) entry which is preliminary data.</text>
</comment>
<dbReference type="GO" id="GO:0015031">
    <property type="term" value="P:protein transport"/>
    <property type="evidence" value="ECO:0007669"/>
    <property type="project" value="UniProtKB-KW"/>
</dbReference>
<gene>
    <name evidence="3" type="ORF">TCAL_07237</name>
</gene>
<dbReference type="InterPro" id="IPR040079">
    <property type="entry name" value="Glutathione_S-Trfase"/>
</dbReference>
<dbReference type="Proteomes" id="UP000318571">
    <property type="component" value="Chromosome 1"/>
</dbReference>
<protein>
    <recommendedName>
        <fullName evidence="5">Metaxin-2</fullName>
    </recommendedName>
</protein>
<dbReference type="PANTHER" id="PTHR12289:SF38">
    <property type="entry name" value="METAXIN-2"/>
    <property type="match status" value="1"/>
</dbReference>
<dbReference type="AlphaFoldDB" id="A0A553NTD4"/>
<dbReference type="SUPFAM" id="SSF47616">
    <property type="entry name" value="GST C-terminal domain-like"/>
    <property type="match status" value="1"/>
</dbReference>
<dbReference type="Pfam" id="PF17171">
    <property type="entry name" value="GST_C_6"/>
    <property type="match status" value="1"/>
</dbReference>
<dbReference type="SFLD" id="SFLDG01180">
    <property type="entry name" value="SUF1"/>
    <property type="match status" value="1"/>
</dbReference>
<feature type="domain" description="Thioredoxin-like fold" evidence="2">
    <location>
        <begin position="45"/>
        <end position="141"/>
    </location>
</feature>
<evidence type="ECO:0000313" key="3">
    <source>
        <dbReference type="EMBL" id="TRY68683.1"/>
    </source>
</evidence>
<name>A0A553NTD4_TIGCA</name>
<organism evidence="3 4">
    <name type="scientific">Tigriopus californicus</name>
    <name type="common">Marine copepod</name>
    <dbReference type="NCBI Taxonomy" id="6832"/>
    <lineage>
        <taxon>Eukaryota</taxon>
        <taxon>Metazoa</taxon>
        <taxon>Ecdysozoa</taxon>
        <taxon>Arthropoda</taxon>
        <taxon>Crustacea</taxon>
        <taxon>Multicrustacea</taxon>
        <taxon>Hexanauplia</taxon>
        <taxon>Copepoda</taxon>
        <taxon>Harpacticoida</taxon>
        <taxon>Harpacticidae</taxon>
        <taxon>Tigriopus</taxon>
    </lineage>
</organism>
<dbReference type="PANTHER" id="PTHR12289">
    <property type="entry name" value="METAXIN RELATED"/>
    <property type="match status" value="1"/>
</dbReference>
<dbReference type="CDD" id="cd03211">
    <property type="entry name" value="GST_C_Metaxin2"/>
    <property type="match status" value="1"/>
</dbReference>
<evidence type="ECO:0008006" key="5">
    <source>
        <dbReference type="Google" id="ProtNLM"/>
    </source>
</evidence>
<feature type="domain" description="Metaxin glutathione S-transferase" evidence="1">
    <location>
        <begin position="193"/>
        <end position="255"/>
    </location>
</feature>